<sequence>MQMISPSLVDAVDYVAGQAHRRVKRPSECPQCKQHGALRAIGFYSRSVTESRSGKIVAIKVRRFLCEHCHKTLSLLPSFAQPYRLICSITIERYFNGTTAGSDTLRWHGLLRRYWRRFNAWVPDLVLTVGQSLGLLDSNLFKEGSWSSLIKAYGRLDQATRKLVSYFQVTAFGRYRCHRPISPDG</sequence>
<organism evidence="2 3">
    <name type="scientific">Prosthecobacter algae</name>
    <dbReference type="NCBI Taxonomy" id="1144682"/>
    <lineage>
        <taxon>Bacteria</taxon>
        <taxon>Pseudomonadati</taxon>
        <taxon>Verrucomicrobiota</taxon>
        <taxon>Verrucomicrobiia</taxon>
        <taxon>Verrucomicrobiales</taxon>
        <taxon>Verrucomicrobiaceae</taxon>
        <taxon>Prosthecobacter</taxon>
    </lineage>
</organism>
<evidence type="ECO:0000313" key="3">
    <source>
        <dbReference type="Proteomes" id="UP001499852"/>
    </source>
</evidence>
<dbReference type="Proteomes" id="UP001499852">
    <property type="component" value="Unassembled WGS sequence"/>
</dbReference>
<feature type="domain" description="DUF6431" evidence="1">
    <location>
        <begin position="29"/>
        <end position="100"/>
    </location>
</feature>
<evidence type="ECO:0000313" key="2">
    <source>
        <dbReference type="EMBL" id="GAA5146389.1"/>
    </source>
</evidence>
<dbReference type="Pfam" id="PF20020">
    <property type="entry name" value="DUF6431"/>
    <property type="match status" value="1"/>
</dbReference>
<protein>
    <recommendedName>
        <fullName evidence="1">DUF6431 domain-containing protein</fullName>
    </recommendedName>
</protein>
<keyword evidence="3" id="KW-1185">Reference proteome</keyword>
<reference evidence="3" key="1">
    <citation type="journal article" date="2019" name="Int. J. Syst. Evol. Microbiol.">
        <title>The Global Catalogue of Microorganisms (GCM) 10K type strain sequencing project: providing services to taxonomists for standard genome sequencing and annotation.</title>
        <authorList>
            <consortium name="The Broad Institute Genomics Platform"/>
            <consortium name="The Broad Institute Genome Sequencing Center for Infectious Disease"/>
            <person name="Wu L."/>
            <person name="Ma J."/>
        </authorList>
    </citation>
    <scope>NUCLEOTIDE SEQUENCE [LARGE SCALE GENOMIC DNA]</scope>
    <source>
        <strain evidence="3">JCM 18053</strain>
    </source>
</reference>
<accession>A0ABP9PIP9</accession>
<gene>
    <name evidence="2" type="ORF">GCM10023213_39350</name>
</gene>
<proteinExistence type="predicted"/>
<name>A0ABP9PIP9_9BACT</name>
<dbReference type="InterPro" id="IPR045536">
    <property type="entry name" value="DUF6431"/>
</dbReference>
<comment type="caution">
    <text evidence="2">The sequence shown here is derived from an EMBL/GenBank/DDBJ whole genome shotgun (WGS) entry which is preliminary data.</text>
</comment>
<dbReference type="RefSeq" id="WP_345738117.1">
    <property type="nucleotide sequence ID" value="NZ_BAABIA010000009.1"/>
</dbReference>
<dbReference type="EMBL" id="BAABIA010000009">
    <property type="protein sequence ID" value="GAA5146389.1"/>
    <property type="molecule type" value="Genomic_DNA"/>
</dbReference>
<evidence type="ECO:0000259" key="1">
    <source>
        <dbReference type="Pfam" id="PF20020"/>
    </source>
</evidence>